<protein>
    <submittedName>
        <fullName evidence="1">Uncharacterized protein</fullName>
    </submittedName>
</protein>
<feature type="non-terminal residue" evidence="1">
    <location>
        <position position="136"/>
    </location>
</feature>
<proteinExistence type="predicted"/>
<evidence type="ECO:0000313" key="2">
    <source>
        <dbReference type="Proteomes" id="UP000270094"/>
    </source>
</evidence>
<accession>A0A3P7JR97</accession>
<evidence type="ECO:0000313" key="1">
    <source>
        <dbReference type="EMBL" id="VDM85896.1"/>
    </source>
</evidence>
<dbReference type="EMBL" id="UYYB01146891">
    <property type="protein sequence ID" value="VDM85896.1"/>
    <property type="molecule type" value="Genomic_DNA"/>
</dbReference>
<dbReference type="OrthoDB" id="5877933at2759"/>
<reference evidence="1 2" key="1">
    <citation type="submission" date="2018-11" db="EMBL/GenBank/DDBJ databases">
        <authorList>
            <consortium name="Pathogen Informatics"/>
        </authorList>
    </citation>
    <scope>NUCLEOTIDE SEQUENCE [LARGE SCALE GENOMIC DNA]</scope>
</reference>
<sequence>MLLEKIPFQCLALNGPVKTDQVETATMISLSCMKTLGKLDFLNMKPPKPVNVRPWAQLNVMEQSYVAKLASLLKVSEVDISRKDWFEEICGKVEKTIYHLDLDISTLKGSKARYKKRVEQARLLRQQLKLLSAKRQ</sequence>
<dbReference type="Proteomes" id="UP000270094">
    <property type="component" value="Unassembled WGS sequence"/>
</dbReference>
<keyword evidence="2" id="KW-1185">Reference proteome</keyword>
<dbReference type="AlphaFoldDB" id="A0A3P7JR97"/>
<name>A0A3P7JR97_STRVU</name>
<gene>
    <name evidence="1" type="ORF">SVUK_LOCUS20894</name>
</gene>
<organism evidence="1 2">
    <name type="scientific">Strongylus vulgaris</name>
    <name type="common">Blood worm</name>
    <dbReference type="NCBI Taxonomy" id="40348"/>
    <lineage>
        <taxon>Eukaryota</taxon>
        <taxon>Metazoa</taxon>
        <taxon>Ecdysozoa</taxon>
        <taxon>Nematoda</taxon>
        <taxon>Chromadorea</taxon>
        <taxon>Rhabditida</taxon>
        <taxon>Rhabditina</taxon>
        <taxon>Rhabditomorpha</taxon>
        <taxon>Strongyloidea</taxon>
        <taxon>Strongylidae</taxon>
        <taxon>Strongylus</taxon>
    </lineage>
</organism>